<organism evidence="2 3">
    <name type="scientific">Orenia marismortui</name>
    <dbReference type="NCBI Taxonomy" id="46469"/>
    <lineage>
        <taxon>Bacteria</taxon>
        <taxon>Bacillati</taxon>
        <taxon>Bacillota</taxon>
        <taxon>Clostridia</taxon>
        <taxon>Halanaerobiales</taxon>
        <taxon>Halobacteroidaceae</taxon>
        <taxon>Orenia</taxon>
    </lineage>
</organism>
<keyword evidence="3" id="KW-1185">Reference proteome</keyword>
<evidence type="ECO:0008006" key="4">
    <source>
        <dbReference type="Google" id="ProtNLM"/>
    </source>
</evidence>
<dbReference type="EMBL" id="SOEG01000005">
    <property type="protein sequence ID" value="TDX52648.1"/>
    <property type="molecule type" value="Genomic_DNA"/>
</dbReference>
<comment type="caution">
    <text evidence="2">The sequence shown here is derived from an EMBL/GenBank/DDBJ whole genome shotgun (WGS) entry which is preliminary data.</text>
</comment>
<keyword evidence="1" id="KW-0472">Membrane</keyword>
<evidence type="ECO:0000313" key="2">
    <source>
        <dbReference type="EMBL" id="TDX52648.1"/>
    </source>
</evidence>
<reference evidence="2 3" key="1">
    <citation type="submission" date="2019-03" db="EMBL/GenBank/DDBJ databases">
        <title>Subsurface microbial communities from deep shales in Ohio and West Virginia, USA.</title>
        <authorList>
            <person name="Wrighton K."/>
        </authorList>
    </citation>
    <scope>NUCLEOTIDE SEQUENCE [LARGE SCALE GENOMIC DNA]</scope>
    <source>
        <strain evidence="2 3">MSL 6dP</strain>
    </source>
</reference>
<evidence type="ECO:0000313" key="3">
    <source>
        <dbReference type="Proteomes" id="UP000295832"/>
    </source>
</evidence>
<keyword evidence="1" id="KW-1133">Transmembrane helix</keyword>
<sequence>MKKRPTSISVIAWILIITGVLSLIGTTFSLNNPEVIKIMEKSPVPIFIQNIIMYVGLIITITSGIAMLKGLNWGRYTYVIWSIFSFIFSLLTSPMKMAMIPGLVILLIVIFFLFRSPANNYFVEGERE</sequence>
<gene>
    <name evidence="2" type="ORF">C7959_1052</name>
</gene>
<dbReference type="AlphaFoldDB" id="A0A4R8H0C7"/>
<accession>A0A4R8H0C7</accession>
<dbReference type="RefSeq" id="WP_134115324.1">
    <property type="nucleotide sequence ID" value="NZ_SOEG01000005.1"/>
</dbReference>
<dbReference type="Proteomes" id="UP000295832">
    <property type="component" value="Unassembled WGS sequence"/>
</dbReference>
<feature type="transmembrane region" description="Helical" evidence="1">
    <location>
        <begin position="46"/>
        <end position="68"/>
    </location>
</feature>
<keyword evidence="1" id="KW-0812">Transmembrane</keyword>
<protein>
    <recommendedName>
        <fullName evidence="4">DUF4064 domain-containing protein</fullName>
    </recommendedName>
</protein>
<name>A0A4R8H0C7_9FIRM</name>
<evidence type="ECO:0000256" key="1">
    <source>
        <dbReference type="SAM" id="Phobius"/>
    </source>
</evidence>
<feature type="transmembrane region" description="Helical" evidence="1">
    <location>
        <begin position="75"/>
        <end position="91"/>
    </location>
</feature>
<proteinExistence type="predicted"/>
<feature type="transmembrane region" description="Helical" evidence="1">
    <location>
        <begin position="97"/>
        <end position="114"/>
    </location>
</feature>